<evidence type="ECO:0000313" key="4">
    <source>
        <dbReference type="Proteomes" id="UP001165190"/>
    </source>
</evidence>
<dbReference type="SMART" id="SM00285">
    <property type="entry name" value="PBD"/>
    <property type="match status" value="1"/>
</dbReference>
<feature type="domain" description="CRIB" evidence="2">
    <location>
        <begin position="26"/>
        <end position="39"/>
    </location>
</feature>
<dbReference type="PROSITE" id="PS50108">
    <property type="entry name" value="CRIB"/>
    <property type="match status" value="1"/>
</dbReference>
<dbReference type="PANTHER" id="PTHR46325:SF39">
    <property type="entry name" value="CRIB DOMAIN-CONTAINING PROTEIN RIC8"/>
    <property type="match status" value="1"/>
</dbReference>
<sequence length="201" mass="22067">MMKGLLKGLKYFTHIFESPKEPEMQIGMPTDVKHVAHIGWDGPSTVQAKPSWMNEFQTPAGGFQTPPLALGGQDREEDPAKWASQETNSLSRKSSRSKAKDMPQLPKSTKRATSTNESGVSSTKEKTDKSKQSKKTRKPKDSNQATTESTSKEPKKSKRKKVKELGGEGSSRRSRGTETDTISEAGSQMSYASDIIEGDDT</sequence>
<feature type="compositionally biased region" description="Polar residues" evidence="1">
    <location>
        <begin position="182"/>
        <end position="191"/>
    </location>
</feature>
<accession>A0A9W7MI22</accession>
<feature type="compositionally biased region" description="Polar residues" evidence="1">
    <location>
        <begin position="111"/>
        <end position="120"/>
    </location>
</feature>
<dbReference type="Proteomes" id="UP001165190">
    <property type="component" value="Unassembled WGS sequence"/>
</dbReference>
<dbReference type="Gene3D" id="3.90.810.10">
    <property type="entry name" value="CRIB domain"/>
    <property type="match status" value="1"/>
</dbReference>
<keyword evidence="4" id="KW-1185">Reference proteome</keyword>
<evidence type="ECO:0000313" key="3">
    <source>
        <dbReference type="EMBL" id="GMI98690.1"/>
    </source>
</evidence>
<dbReference type="InterPro" id="IPR000095">
    <property type="entry name" value="CRIB_dom"/>
</dbReference>
<comment type="caution">
    <text evidence="3">The sequence shown here is derived from an EMBL/GenBank/DDBJ whole genome shotgun (WGS) entry which is preliminary data.</text>
</comment>
<dbReference type="CDD" id="cd00132">
    <property type="entry name" value="CRIB"/>
    <property type="match status" value="1"/>
</dbReference>
<evidence type="ECO:0000256" key="1">
    <source>
        <dbReference type="SAM" id="MobiDB-lite"/>
    </source>
</evidence>
<dbReference type="EMBL" id="BSYR01000033">
    <property type="protein sequence ID" value="GMI98690.1"/>
    <property type="molecule type" value="Genomic_DNA"/>
</dbReference>
<reference evidence="3" key="1">
    <citation type="submission" date="2023-05" db="EMBL/GenBank/DDBJ databases">
        <title>Genome and transcriptome analyses reveal genes involved in the formation of fine ridges on petal epidermal cells in Hibiscus trionum.</title>
        <authorList>
            <person name="Koshimizu S."/>
            <person name="Masuda S."/>
            <person name="Ishii T."/>
            <person name="Shirasu K."/>
            <person name="Hoshino A."/>
            <person name="Arita M."/>
        </authorList>
    </citation>
    <scope>NUCLEOTIDE SEQUENCE</scope>
    <source>
        <strain evidence="3">Hamamatsu line</strain>
    </source>
</reference>
<organism evidence="3 4">
    <name type="scientific">Hibiscus trionum</name>
    <name type="common">Flower of an hour</name>
    <dbReference type="NCBI Taxonomy" id="183268"/>
    <lineage>
        <taxon>Eukaryota</taxon>
        <taxon>Viridiplantae</taxon>
        <taxon>Streptophyta</taxon>
        <taxon>Embryophyta</taxon>
        <taxon>Tracheophyta</taxon>
        <taxon>Spermatophyta</taxon>
        <taxon>Magnoliopsida</taxon>
        <taxon>eudicotyledons</taxon>
        <taxon>Gunneridae</taxon>
        <taxon>Pentapetalae</taxon>
        <taxon>rosids</taxon>
        <taxon>malvids</taxon>
        <taxon>Malvales</taxon>
        <taxon>Malvaceae</taxon>
        <taxon>Malvoideae</taxon>
        <taxon>Hibiscus</taxon>
    </lineage>
</organism>
<protein>
    <submittedName>
        <fullName evidence="3">ROP-interactive CRIB motif-containing protein 6</fullName>
    </submittedName>
</protein>
<dbReference type="PANTHER" id="PTHR46325">
    <property type="entry name" value="CRIB DOMAIN-CONTAINING PROTEIN RIC8"/>
    <property type="match status" value="1"/>
</dbReference>
<feature type="region of interest" description="Disordered" evidence="1">
    <location>
        <begin position="46"/>
        <end position="201"/>
    </location>
</feature>
<dbReference type="OrthoDB" id="4206278at2759"/>
<dbReference type="AlphaFoldDB" id="A0A9W7MI22"/>
<proteinExistence type="predicted"/>
<name>A0A9W7MI22_HIBTR</name>
<evidence type="ECO:0000259" key="2">
    <source>
        <dbReference type="PROSITE" id="PS50108"/>
    </source>
</evidence>
<dbReference type="Pfam" id="PF00786">
    <property type="entry name" value="PBD"/>
    <property type="match status" value="1"/>
</dbReference>
<gene>
    <name evidence="3" type="ORF">HRI_003538300</name>
</gene>
<dbReference type="InterPro" id="IPR036936">
    <property type="entry name" value="CRIB_dom_sf"/>
</dbReference>